<dbReference type="AlphaFoldDB" id="A0A9W7DG36"/>
<comment type="caution">
    <text evidence="1">The sequence shown here is derived from an EMBL/GenBank/DDBJ whole genome shotgun (WGS) entry which is preliminary data.</text>
</comment>
<sequence>MNITIIGICVELPGCGEFPVFSIRIAHVKQITEEMWKIYNMISVKGKSKQQQQGTFIATAHSNTTEETPV</sequence>
<dbReference type="EMBL" id="BSXU01000017">
    <property type="protein sequence ID" value="GMG18864.1"/>
    <property type="molecule type" value="Genomic_DNA"/>
</dbReference>
<keyword evidence="2" id="KW-1185">Reference proteome</keyword>
<organism evidence="1 2">
    <name type="scientific">Ambrosiozyma monospora</name>
    <name type="common">Yeast</name>
    <name type="synonym">Endomycopsis monosporus</name>
    <dbReference type="NCBI Taxonomy" id="43982"/>
    <lineage>
        <taxon>Eukaryota</taxon>
        <taxon>Fungi</taxon>
        <taxon>Dikarya</taxon>
        <taxon>Ascomycota</taxon>
        <taxon>Saccharomycotina</taxon>
        <taxon>Pichiomycetes</taxon>
        <taxon>Pichiales</taxon>
        <taxon>Pichiaceae</taxon>
        <taxon>Ambrosiozyma</taxon>
    </lineage>
</organism>
<accession>A0A9W7DG36</accession>
<proteinExistence type="predicted"/>
<evidence type="ECO:0000313" key="1">
    <source>
        <dbReference type="EMBL" id="GMG18864.1"/>
    </source>
</evidence>
<protein>
    <submittedName>
        <fullName evidence="1">Unnamed protein product</fullName>
    </submittedName>
</protein>
<name>A0A9W7DG36_AMBMO</name>
<reference evidence="1" key="1">
    <citation type="submission" date="2023-04" db="EMBL/GenBank/DDBJ databases">
        <title>Ambrosiozyma monospora NBRC 1965.</title>
        <authorList>
            <person name="Ichikawa N."/>
            <person name="Sato H."/>
            <person name="Tonouchi N."/>
        </authorList>
    </citation>
    <scope>NUCLEOTIDE SEQUENCE</scope>
    <source>
        <strain evidence="1">NBRC 1965</strain>
    </source>
</reference>
<evidence type="ECO:0000313" key="2">
    <source>
        <dbReference type="Proteomes" id="UP001165063"/>
    </source>
</evidence>
<gene>
    <name evidence="1" type="ORF">Amon01_000003000</name>
</gene>
<dbReference type="Proteomes" id="UP001165063">
    <property type="component" value="Unassembled WGS sequence"/>
</dbReference>